<keyword evidence="3 6" id="KW-0547">Nucleotide-binding</keyword>
<feature type="domain" description="Protein kinase" evidence="9">
    <location>
        <begin position="1226"/>
        <end position="1498"/>
    </location>
</feature>
<feature type="compositionally biased region" description="Polar residues" evidence="7">
    <location>
        <begin position="1523"/>
        <end position="1537"/>
    </location>
</feature>
<dbReference type="Gene3D" id="3.30.200.20">
    <property type="entry name" value="Phosphorylase Kinase, domain 1"/>
    <property type="match status" value="1"/>
</dbReference>
<dbReference type="PROSITE" id="PS50011">
    <property type="entry name" value="PROTEIN_KINASE_DOM"/>
    <property type="match status" value="1"/>
</dbReference>
<dbReference type="InterPro" id="IPR000719">
    <property type="entry name" value="Prot_kinase_dom"/>
</dbReference>
<keyword evidence="5 6" id="KW-0067">ATP-binding</keyword>
<organism evidence="10 11">
    <name type="scientific">Klebsormidium nitens</name>
    <name type="common">Green alga</name>
    <name type="synonym">Ulothrix nitens</name>
    <dbReference type="NCBI Taxonomy" id="105231"/>
    <lineage>
        <taxon>Eukaryota</taxon>
        <taxon>Viridiplantae</taxon>
        <taxon>Streptophyta</taxon>
        <taxon>Klebsormidiophyceae</taxon>
        <taxon>Klebsormidiales</taxon>
        <taxon>Klebsormidiaceae</taxon>
        <taxon>Klebsormidium</taxon>
    </lineage>
</organism>
<evidence type="ECO:0000256" key="5">
    <source>
        <dbReference type="ARBA" id="ARBA00022840"/>
    </source>
</evidence>
<dbReference type="FunFam" id="1.10.510.10:FF:000095">
    <property type="entry name" value="protein STRUBBELIG-RECEPTOR FAMILY 8"/>
    <property type="match status" value="1"/>
</dbReference>
<feature type="region of interest" description="Disordered" evidence="7">
    <location>
        <begin position="1010"/>
        <end position="1037"/>
    </location>
</feature>
<feature type="compositionally biased region" description="Polar residues" evidence="7">
    <location>
        <begin position="819"/>
        <end position="828"/>
    </location>
</feature>
<feature type="region of interest" description="Disordered" evidence="7">
    <location>
        <begin position="1523"/>
        <end position="1560"/>
    </location>
</feature>
<name>A0A1Y1I2G8_KLENI</name>
<dbReference type="InterPro" id="IPR008271">
    <property type="entry name" value="Ser/Thr_kinase_AS"/>
</dbReference>
<feature type="region of interest" description="Disordered" evidence="7">
    <location>
        <begin position="653"/>
        <end position="750"/>
    </location>
</feature>
<dbReference type="InterPro" id="IPR011009">
    <property type="entry name" value="Kinase-like_dom_sf"/>
</dbReference>
<keyword evidence="8" id="KW-1133">Transmembrane helix</keyword>
<feature type="transmembrane region" description="Helical" evidence="8">
    <location>
        <begin position="1055"/>
        <end position="1077"/>
    </location>
</feature>
<evidence type="ECO:0000256" key="7">
    <source>
        <dbReference type="SAM" id="MobiDB-lite"/>
    </source>
</evidence>
<sequence>MKKEYPNPVQASRGQNALQPNHFHLAGKVVYFVFWQFFFGELVPIIYCPKCGKVDRVTSDGWVGVTDKIRRVCSANGPAFLFSKVFRCGKGKKKGEGCPGNDGKPYQFRSHDEGVLDQLRRHCPAVLDQLSIVFTRGGAIERSLLDTMVRNVASSASIADQQKMVREAHMRTFTQHKTTYIQYAAARAKLRQQQGGALLFPGLAQQPPSAPADFGEYGDKEGYRGWIPSTSWIAGVILASLNSRLAFLERHLAAVDGVFWRGDHTFQAASRIRSADGRKDYAAVYSIMNEWSQIVGQWAVGDTSFDEYATGIRDVLKRYDDLGYQLPKYMWVDNSRTVAAQLYDVIPSLSKVLEDATHVMRRVFEIIPDAHSLKPDFCRDYSSSMFKIHQQDKWALREFLLAGGPGRRKWTPAEVAAKPGSYWRARCRHTIPPPQELVNGVEAVMKKYERETCVINGDPLITEDVQHVHQLQLQLMQEGLLSDPMNVEEMYILVSAPGCMPRYVGVRGCSSLEGYHRHLNALLGGGNYSPELAGALMALFNYRWNYECAVRSKGAKDWGMFDHWLLEAMQDTCAGMGWPNPCPEWRRAPPTEERFGVHASPVQVRTGGSQEDVGEEPEFLDQEATFVETMLEEQQLKSTQAVGAANAQQPVAAACSHGTIPPARPTPPTHASPPQQGELAANVPEHSCPPTEDGLPGAKRVTAQQGGQPVPSLPSQPDEQPVPSLAPQQDGQPAVMQAAQQGEQPGVPPIPPQYDEQPAVVHCAAQRGGQSGVPLVPPHKDRQPQVVRGAAHPGGQPVHSPPFQDMLPEILRAAPQRGVQQPSYSCPPSQDEVVQAAAQPGGQPSPSFPSNQDKLPGVVRAAAQPGGQPFYSFSPSQDGVVRAAAQPQDGLPGVARAAAQPGGQLSPSFPPSQDGLPGVVRAAAQPGEQPSPSFRPSQDGLHGVARAAAQPGAQPVHAGLTRNTLQVAARLFRREKLVTKRKRDDGDIAPTSSTIESPFIPGVRFQPDGAGLHGASSAGEPQSGSIQRSGGNVHLHSEPCQEDEEVAAALLRNEIIALIAAILAFLLGILASVLHFVWTSKDRLWRRFLLRALPGIGASAVAIVIAVILLAKQCSVAEYYCCHCGRSYNIPLLIFCYVTAVASLVNCVIQGSCGGSAFQSKGGKQGLMAEEGNHLKGNLDADKASAPTSKQDTASFEVDIHSASVLSFGGFRRYQGQALLANTDNFSPKYLLGTGGFGKVYKCPNSDGSIVALKVLDDPLKVYGNENQFAREAQVMSNIKHKHLVNLLGFATTSSMEFILVLEYCSGGNLYQALHGGVPKLDWLSRMRIAVGAAQALAYLHHGISPPLVHRDMKAANVLLDQHLNAKVADFGLAKNILDQATHVSTRIAGTLGYMAPEYSTSGQLTSMSDVYSFGLVLLEILTGKDVIVRDARGTENLANGVADLMPDVHRIVDPALELLWPPEIVAEYINLALRCTSLHRPRERPNMKEIAYKLELLNDRSLDAANGPQSFLIPTAPPAHLSSSDSWGIPGNSHTSGELRFGSPHDSDVAPMTQIQVGR</sequence>
<dbReference type="STRING" id="105231.A0A1Y1I2G8"/>
<dbReference type="EMBL" id="DF237104">
    <property type="protein sequence ID" value="GAQ83629.1"/>
    <property type="molecule type" value="Genomic_DNA"/>
</dbReference>
<feature type="region of interest" description="Disordered" evidence="7">
    <location>
        <begin position="898"/>
        <end position="917"/>
    </location>
</feature>
<evidence type="ECO:0000313" key="10">
    <source>
        <dbReference type="EMBL" id="GAQ83629.1"/>
    </source>
</evidence>
<dbReference type="Pfam" id="PF07714">
    <property type="entry name" value="PK_Tyr_Ser-Thr"/>
    <property type="match status" value="1"/>
</dbReference>
<dbReference type="InterPro" id="IPR051564">
    <property type="entry name" value="LRR_receptor-like_kinase"/>
</dbReference>
<gene>
    <name evidence="10" type="ORF">KFL_001550190</name>
</gene>
<dbReference type="PROSITE" id="PS00108">
    <property type="entry name" value="PROTEIN_KINASE_ST"/>
    <property type="match status" value="1"/>
</dbReference>
<keyword evidence="8" id="KW-0812">Transmembrane</keyword>
<evidence type="ECO:0000256" key="1">
    <source>
        <dbReference type="ARBA" id="ARBA00022527"/>
    </source>
</evidence>
<dbReference type="PANTHER" id="PTHR48055:SF46">
    <property type="entry name" value="LEUCINE-RICH REPEAT SERINE_THREONINE-PROTEIN KINASE 1"/>
    <property type="match status" value="1"/>
</dbReference>
<evidence type="ECO:0000313" key="11">
    <source>
        <dbReference type="Proteomes" id="UP000054558"/>
    </source>
</evidence>
<dbReference type="PROSITE" id="PS00107">
    <property type="entry name" value="PROTEIN_KINASE_ATP"/>
    <property type="match status" value="1"/>
</dbReference>
<evidence type="ECO:0000259" key="9">
    <source>
        <dbReference type="PROSITE" id="PS50011"/>
    </source>
</evidence>
<evidence type="ECO:0000256" key="2">
    <source>
        <dbReference type="ARBA" id="ARBA00022679"/>
    </source>
</evidence>
<dbReference type="Gene3D" id="1.10.510.10">
    <property type="entry name" value="Transferase(Phosphotransferase) domain 1"/>
    <property type="match status" value="1"/>
</dbReference>
<dbReference type="OrthoDB" id="1920326at2759"/>
<feature type="region of interest" description="Disordered" evidence="7">
    <location>
        <begin position="771"/>
        <end position="797"/>
    </location>
</feature>
<proteinExistence type="predicted"/>
<feature type="binding site" evidence="6">
    <location>
        <position position="1254"/>
    </location>
    <ligand>
        <name>ATP</name>
        <dbReference type="ChEBI" id="CHEBI:30616"/>
    </ligand>
</feature>
<keyword evidence="2" id="KW-0808">Transferase</keyword>
<feature type="transmembrane region" description="Helical" evidence="8">
    <location>
        <begin position="1089"/>
        <end position="1111"/>
    </location>
</feature>
<keyword evidence="11" id="KW-1185">Reference proteome</keyword>
<dbReference type="SMART" id="SM00220">
    <property type="entry name" value="S_TKc"/>
    <property type="match status" value="1"/>
</dbReference>
<dbReference type="InterPro" id="IPR001245">
    <property type="entry name" value="Ser-Thr/Tyr_kinase_cat_dom"/>
</dbReference>
<evidence type="ECO:0000256" key="6">
    <source>
        <dbReference type="PROSITE-ProRule" id="PRU10141"/>
    </source>
</evidence>
<reference evidence="10 11" key="1">
    <citation type="journal article" date="2014" name="Nat. Commun.">
        <title>Klebsormidium flaccidum genome reveals primary factors for plant terrestrial adaptation.</title>
        <authorList>
            <person name="Hori K."/>
            <person name="Maruyama F."/>
            <person name="Fujisawa T."/>
            <person name="Togashi T."/>
            <person name="Yamamoto N."/>
            <person name="Seo M."/>
            <person name="Sato S."/>
            <person name="Yamada T."/>
            <person name="Mori H."/>
            <person name="Tajima N."/>
            <person name="Moriyama T."/>
            <person name="Ikeuchi M."/>
            <person name="Watanabe M."/>
            <person name="Wada H."/>
            <person name="Kobayashi K."/>
            <person name="Saito M."/>
            <person name="Masuda T."/>
            <person name="Sasaki-Sekimoto Y."/>
            <person name="Mashiguchi K."/>
            <person name="Awai K."/>
            <person name="Shimojima M."/>
            <person name="Masuda S."/>
            <person name="Iwai M."/>
            <person name="Nobusawa T."/>
            <person name="Narise T."/>
            <person name="Kondo S."/>
            <person name="Saito H."/>
            <person name="Sato R."/>
            <person name="Murakawa M."/>
            <person name="Ihara Y."/>
            <person name="Oshima-Yamada Y."/>
            <person name="Ohtaka K."/>
            <person name="Satoh M."/>
            <person name="Sonobe K."/>
            <person name="Ishii M."/>
            <person name="Ohtani R."/>
            <person name="Kanamori-Sato M."/>
            <person name="Honoki R."/>
            <person name="Miyazaki D."/>
            <person name="Mochizuki H."/>
            <person name="Umetsu J."/>
            <person name="Higashi K."/>
            <person name="Shibata D."/>
            <person name="Kamiya Y."/>
            <person name="Sato N."/>
            <person name="Nakamura Y."/>
            <person name="Tabata S."/>
            <person name="Ida S."/>
            <person name="Kurokawa K."/>
            <person name="Ohta H."/>
        </authorList>
    </citation>
    <scope>NUCLEOTIDE SEQUENCE [LARGE SCALE GENOMIC DNA]</scope>
    <source>
        <strain evidence="10 11">NIES-2285</strain>
    </source>
</reference>
<dbReference type="SUPFAM" id="SSF56112">
    <property type="entry name" value="Protein kinase-like (PK-like)"/>
    <property type="match status" value="1"/>
</dbReference>
<feature type="compositionally biased region" description="Polar residues" evidence="7">
    <location>
        <begin position="702"/>
        <end position="718"/>
    </location>
</feature>
<dbReference type="InterPro" id="IPR017441">
    <property type="entry name" value="Protein_kinase_ATP_BS"/>
</dbReference>
<dbReference type="PANTHER" id="PTHR48055">
    <property type="entry name" value="LEUCINE-RICH REPEAT RECEPTOR PROTEIN KINASE EMS1"/>
    <property type="match status" value="1"/>
</dbReference>
<dbReference type="Proteomes" id="UP000054558">
    <property type="component" value="Unassembled WGS sequence"/>
</dbReference>
<keyword evidence="1" id="KW-0723">Serine/threonine-protein kinase</keyword>
<feature type="compositionally biased region" description="Polar residues" evidence="7">
    <location>
        <begin position="1019"/>
        <end position="1030"/>
    </location>
</feature>
<feature type="region of interest" description="Disordered" evidence="7">
    <location>
        <begin position="819"/>
        <end position="854"/>
    </location>
</feature>
<evidence type="ECO:0000256" key="4">
    <source>
        <dbReference type="ARBA" id="ARBA00022777"/>
    </source>
</evidence>
<feature type="compositionally biased region" description="Pro residues" evidence="7">
    <location>
        <begin position="662"/>
        <end position="671"/>
    </location>
</feature>
<dbReference type="GO" id="GO:0005524">
    <property type="term" value="F:ATP binding"/>
    <property type="evidence" value="ECO:0007669"/>
    <property type="project" value="UniProtKB-UniRule"/>
</dbReference>
<accession>A0A1Y1I2G8</accession>
<keyword evidence="4 10" id="KW-0418">Kinase</keyword>
<feature type="compositionally biased region" description="Low complexity" evidence="7">
    <location>
        <begin position="839"/>
        <end position="850"/>
    </location>
</feature>
<keyword evidence="8" id="KW-0472">Membrane</keyword>
<dbReference type="GO" id="GO:0004674">
    <property type="term" value="F:protein serine/threonine kinase activity"/>
    <property type="evidence" value="ECO:0000318"/>
    <property type="project" value="GO_Central"/>
</dbReference>
<evidence type="ECO:0000256" key="3">
    <source>
        <dbReference type="ARBA" id="ARBA00022741"/>
    </source>
</evidence>
<evidence type="ECO:0000256" key="8">
    <source>
        <dbReference type="SAM" id="Phobius"/>
    </source>
</evidence>
<dbReference type="GO" id="GO:0016020">
    <property type="term" value="C:membrane"/>
    <property type="evidence" value="ECO:0000318"/>
    <property type="project" value="GO_Central"/>
</dbReference>
<protein>
    <submittedName>
        <fullName evidence="10">Protein kinase superfamily protein</fullName>
    </submittedName>
</protein>